<evidence type="ECO:0000313" key="1">
    <source>
        <dbReference type="EMBL" id="KAI3792386.1"/>
    </source>
</evidence>
<gene>
    <name evidence="1" type="ORF">L2E82_06263</name>
</gene>
<comment type="caution">
    <text evidence="1">The sequence shown here is derived from an EMBL/GenBank/DDBJ whole genome shotgun (WGS) entry which is preliminary data.</text>
</comment>
<dbReference type="Proteomes" id="UP001055811">
    <property type="component" value="Linkage Group LG01"/>
</dbReference>
<name>A0ACB9HAV6_CICIN</name>
<evidence type="ECO:0000313" key="2">
    <source>
        <dbReference type="Proteomes" id="UP001055811"/>
    </source>
</evidence>
<keyword evidence="2" id="KW-1185">Reference proteome</keyword>
<dbReference type="EMBL" id="CM042009">
    <property type="protein sequence ID" value="KAI3792386.1"/>
    <property type="molecule type" value="Genomic_DNA"/>
</dbReference>
<reference evidence="2" key="1">
    <citation type="journal article" date="2022" name="Mol. Ecol. Resour.">
        <title>The genomes of chicory, endive, great burdock and yacon provide insights into Asteraceae palaeo-polyploidization history and plant inulin production.</title>
        <authorList>
            <person name="Fan W."/>
            <person name="Wang S."/>
            <person name="Wang H."/>
            <person name="Wang A."/>
            <person name="Jiang F."/>
            <person name="Liu H."/>
            <person name="Zhao H."/>
            <person name="Xu D."/>
            <person name="Zhang Y."/>
        </authorList>
    </citation>
    <scope>NUCLEOTIDE SEQUENCE [LARGE SCALE GENOMIC DNA]</scope>
    <source>
        <strain evidence="2">cv. Punajuju</strain>
    </source>
</reference>
<protein>
    <submittedName>
        <fullName evidence="1">Uncharacterized protein</fullName>
    </submittedName>
</protein>
<organism evidence="1 2">
    <name type="scientific">Cichorium intybus</name>
    <name type="common">Chicory</name>
    <dbReference type="NCBI Taxonomy" id="13427"/>
    <lineage>
        <taxon>Eukaryota</taxon>
        <taxon>Viridiplantae</taxon>
        <taxon>Streptophyta</taxon>
        <taxon>Embryophyta</taxon>
        <taxon>Tracheophyta</taxon>
        <taxon>Spermatophyta</taxon>
        <taxon>Magnoliopsida</taxon>
        <taxon>eudicotyledons</taxon>
        <taxon>Gunneridae</taxon>
        <taxon>Pentapetalae</taxon>
        <taxon>asterids</taxon>
        <taxon>campanulids</taxon>
        <taxon>Asterales</taxon>
        <taxon>Asteraceae</taxon>
        <taxon>Cichorioideae</taxon>
        <taxon>Cichorieae</taxon>
        <taxon>Cichoriinae</taxon>
        <taxon>Cichorium</taxon>
    </lineage>
</organism>
<proteinExistence type="predicted"/>
<accession>A0ACB9HAV6</accession>
<sequence length="88" mass="9975">MLLFNTIITILTIMWGNKWLASSLRFMVGGGCDGEQDSMVKRTPIYEAKQEMLKRTDSASLIVAQYSECPERKYVLTKRKIRGAAKEG</sequence>
<reference evidence="1 2" key="2">
    <citation type="journal article" date="2022" name="Mol. Ecol. Resour.">
        <title>The genomes of chicory, endive, great burdock and yacon provide insights into Asteraceae paleo-polyploidization history and plant inulin production.</title>
        <authorList>
            <person name="Fan W."/>
            <person name="Wang S."/>
            <person name="Wang H."/>
            <person name="Wang A."/>
            <person name="Jiang F."/>
            <person name="Liu H."/>
            <person name="Zhao H."/>
            <person name="Xu D."/>
            <person name="Zhang Y."/>
        </authorList>
    </citation>
    <scope>NUCLEOTIDE SEQUENCE [LARGE SCALE GENOMIC DNA]</scope>
    <source>
        <strain evidence="2">cv. Punajuju</strain>
        <tissue evidence="1">Leaves</tissue>
    </source>
</reference>